<keyword evidence="3" id="KW-1185">Reference proteome</keyword>
<evidence type="ECO:0000313" key="2">
    <source>
        <dbReference type="EMBL" id="MBP1949619.1"/>
    </source>
</evidence>
<reference evidence="2 3" key="1">
    <citation type="submission" date="2021-03" db="EMBL/GenBank/DDBJ databases">
        <title>Genomic Encyclopedia of Type Strains, Phase IV (KMG-IV): sequencing the most valuable type-strain genomes for metagenomic binning, comparative biology and taxonomic classification.</title>
        <authorList>
            <person name="Goeker M."/>
        </authorList>
    </citation>
    <scope>NUCLEOTIDE SEQUENCE [LARGE SCALE GENOMIC DNA]</scope>
    <source>
        <strain evidence="2 3">DSM 21085</strain>
    </source>
</reference>
<evidence type="ECO:0000256" key="1">
    <source>
        <dbReference type="SAM" id="MobiDB-lite"/>
    </source>
</evidence>
<feature type="region of interest" description="Disordered" evidence="1">
    <location>
        <begin position="1"/>
        <end position="37"/>
    </location>
</feature>
<gene>
    <name evidence="2" type="ORF">J2Z82_002559</name>
</gene>
<dbReference type="Proteomes" id="UP001519328">
    <property type="component" value="Unassembled WGS sequence"/>
</dbReference>
<comment type="caution">
    <text evidence="2">The sequence shown here is derived from an EMBL/GenBank/DDBJ whole genome shotgun (WGS) entry which is preliminary data.</text>
</comment>
<organism evidence="2 3">
    <name type="scientific">Virgibacillus litoralis</name>
    <dbReference type="NCBI Taxonomy" id="578221"/>
    <lineage>
        <taxon>Bacteria</taxon>
        <taxon>Bacillati</taxon>
        <taxon>Bacillota</taxon>
        <taxon>Bacilli</taxon>
        <taxon>Bacillales</taxon>
        <taxon>Bacillaceae</taxon>
        <taxon>Virgibacillus</taxon>
    </lineage>
</organism>
<proteinExistence type="predicted"/>
<protein>
    <submittedName>
        <fullName evidence="2">Uncharacterized protein</fullName>
    </submittedName>
</protein>
<accession>A0ABS4HG70</accession>
<name>A0ABS4HG70_9BACI</name>
<sequence length="37" mass="4273">MNPRSANWKKSDLKRDEADPRSVNCTNSMENRAHKGK</sequence>
<dbReference type="EMBL" id="JAGGKK010000014">
    <property type="protein sequence ID" value="MBP1949619.1"/>
    <property type="molecule type" value="Genomic_DNA"/>
</dbReference>
<feature type="compositionally biased region" description="Basic and acidic residues" evidence="1">
    <location>
        <begin position="9"/>
        <end position="20"/>
    </location>
</feature>
<evidence type="ECO:0000313" key="3">
    <source>
        <dbReference type="Proteomes" id="UP001519328"/>
    </source>
</evidence>